<sequence>MKKKMEAELKISELANRILRYQKSYYTGEGEISDAEFDALWDELKALDPENPVLKKIGSDLQDAPDAAGLTYEKVRHLIPMGSQEKAANPEEFEQWAAKQSFDEFVVEYKLDGASLELQYDKGVFVRGVTRGDGIIGDDISRNVRKMKGFVPRLSAALTGGVRGEVIMSRAIHKQFYADKANCRNAANGLMKRKDGTGSEHLQIICYDARFEPLGSDARSGEGSPFANETGKVEWLAAQGFDVVPVHLCRGSGQVIDYRAKVMDLRPGLPYDIDGLVVKGQTIDLRDSERERPEKQIAFKFSLEEAVSTVRSVIWSESGATYTPIAEFDTVDLAGTKVKRASLVNPNTVHSLGVHIGSRVVVTKRGEIIPKIERVIEDEAEGKDRALESGGDSENTRTPQSGDTAKNAEKIPVAFPTHCSVCGSPLCDEGTRLYCPNVACPKRIHHRIEKWVAVLDIRDFGITLIRRLYETKRLASVSDIYTLTEDELAELDGLGKKSAAKIVASIHSGTTVPLARFIAGFDIEGIGETLAEKLVEAGFNTLDKLLNAREEDIASVYGFGDISARVLVQGLAECRSEMLHLTENGIITIEKPLSKDKAFLAGKSFCFTGELTTMKRSDAEKLVKASGGEVKSAVVKGLSYLVTNDPFSGSSKNKKAAEQGTPIIDEKAFLALLENGAPTEL</sequence>
<dbReference type="eggNOG" id="COG0272">
    <property type="taxonomic scope" value="Bacteria"/>
</dbReference>
<dbReference type="SUPFAM" id="SSF52113">
    <property type="entry name" value="BRCT domain"/>
    <property type="match status" value="1"/>
</dbReference>
<dbReference type="InterPro" id="IPR013839">
    <property type="entry name" value="DNAligase_adenylation"/>
</dbReference>
<dbReference type="HOGENOM" id="CLU_007764_2_3_12"/>
<feature type="active site" description="N6-AMP-lysine intermediate" evidence="11">
    <location>
        <position position="110"/>
    </location>
</feature>
<feature type="binding site" evidence="11">
    <location>
        <position position="300"/>
    </location>
    <ligand>
        <name>NAD(+)</name>
        <dbReference type="ChEBI" id="CHEBI:57540"/>
    </ligand>
</feature>
<evidence type="ECO:0000256" key="6">
    <source>
        <dbReference type="ARBA" id="ARBA00022833"/>
    </source>
</evidence>
<dbReference type="Gene3D" id="1.10.287.610">
    <property type="entry name" value="Helix hairpin bin"/>
    <property type="match status" value="1"/>
</dbReference>
<feature type="binding site" evidence="11">
    <location>
        <position position="108"/>
    </location>
    <ligand>
        <name>NAD(+)</name>
        <dbReference type="ChEBI" id="CHEBI:57540"/>
    </ligand>
</feature>
<reference evidence="14 15" key="1">
    <citation type="submission" date="2013-04" db="EMBL/GenBank/DDBJ databases">
        <title>The Genome Sequence of Treponema maltophilum ATCC 51939.</title>
        <authorList>
            <consortium name="The Broad Institute Genomics Platform"/>
            <person name="Earl A."/>
            <person name="Ward D."/>
            <person name="Feldgarden M."/>
            <person name="Gevers D."/>
            <person name="Leonetti C."/>
            <person name="Blanton J.M."/>
            <person name="Dewhirst F.E."/>
            <person name="Izard J."/>
            <person name="Walker B."/>
            <person name="Young S."/>
            <person name="Zeng Q."/>
            <person name="Gargeya S."/>
            <person name="Fitzgerald M."/>
            <person name="Haas B."/>
            <person name="Abouelleil A."/>
            <person name="Allen A.W."/>
            <person name="Alvarado L."/>
            <person name="Arachchi H.M."/>
            <person name="Berlin A.M."/>
            <person name="Chapman S.B."/>
            <person name="Gainer-Dewar J."/>
            <person name="Goldberg J."/>
            <person name="Griggs A."/>
            <person name="Gujja S."/>
            <person name="Hansen M."/>
            <person name="Howarth C."/>
            <person name="Imamovic A."/>
            <person name="Ireland A."/>
            <person name="Larimer J."/>
            <person name="McCowan C."/>
            <person name="Murphy C."/>
            <person name="Pearson M."/>
            <person name="Poon T.W."/>
            <person name="Priest M."/>
            <person name="Roberts A."/>
            <person name="Saif S."/>
            <person name="Shea T."/>
            <person name="Sisk P."/>
            <person name="Sykes S."/>
            <person name="Wortman J."/>
            <person name="Nusbaum C."/>
            <person name="Birren B."/>
        </authorList>
    </citation>
    <scope>NUCLEOTIDE SEQUENCE [LARGE SCALE GENOMIC DNA]</scope>
    <source>
        <strain evidence="14 15">ATCC 51939</strain>
    </source>
</reference>
<dbReference type="SMART" id="SM00292">
    <property type="entry name" value="BRCT"/>
    <property type="match status" value="1"/>
</dbReference>
<dbReference type="Pfam" id="PF14520">
    <property type="entry name" value="HHH_5"/>
    <property type="match status" value="2"/>
</dbReference>
<evidence type="ECO:0000256" key="8">
    <source>
        <dbReference type="ARBA" id="ARBA00023027"/>
    </source>
</evidence>
<keyword evidence="15" id="KW-1185">Reference proteome</keyword>
<dbReference type="EMBL" id="ATFF01000002">
    <property type="protein sequence ID" value="EPF32462.1"/>
    <property type="molecule type" value="Genomic_DNA"/>
</dbReference>
<dbReference type="SUPFAM" id="SSF50249">
    <property type="entry name" value="Nucleic acid-binding proteins"/>
    <property type="match status" value="1"/>
</dbReference>
<name>S3KJR4_TREMA</name>
<keyword evidence="11" id="KW-0464">Manganese</keyword>
<evidence type="ECO:0000256" key="9">
    <source>
        <dbReference type="ARBA" id="ARBA00023204"/>
    </source>
</evidence>
<feature type="domain" description="BRCT" evidence="13">
    <location>
        <begin position="595"/>
        <end position="681"/>
    </location>
</feature>
<dbReference type="InterPro" id="IPR001357">
    <property type="entry name" value="BRCT_dom"/>
</dbReference>
<organism evidence="14 15">
    <name type="scientific">Treponema maltophilum ATCC 51939</name>
    <dbReference type="NCBI Taxonomy" id="1125699"/>
    <lineage>
        <taxon>Bacteria</taxon>
        <taxon>Pseudomonadati</taxon>
        <taxon>Spirochaetota</taxon>
        <taxon>Spirochaetia</taxon>
        <taxon>Spirochaetales</taxon>
        <taxon>Treponemataceae</taxon>
        <taxon>Treponema</taxon>
    </lineage>
</organism>
<dbReference type="GO" id="GO:0046872">
    <property type="term" value="F:metal ion binding"/>
    <property type="evidence" value="ECO:0007669"/>
    <property type="project" value="UniProtKB-KW"/>
</dbReference>
<feature type="binding site" evidence="11">
    <location>
        <begin position="83"/>
        <end position="84"/>
    </location>
    <ligand>
        <name>NAD(+)</name>
        <dbReference type="ChEBI" id="CHEBI:57540"/>
    </ligand>
</feature>
<dbReference type="Gene3D" id="2.40.50.140">
    <property type="entry name" value="Nucleic acid-binding proteins"/>
    <property type="match status" value="1"/>
</dbReference>
<keyword evidence="2 11" id="KW-0436">Ligase</keyword>
<feature type="binding site" evidence="11">
    <location>
        <begin position="34"/>
        <end position="38"/>
    </location>
    <ligand>
        <name>NAD(+)</name>
        <dbReference type="ChEBI" id="CHEBI:57540"/>
    </ligand>
</feature>
<keyword evidence="3 11" id="KW-0235">DNA replication</keyword>
<evidence type="ECO:0000256" key="10">
    <source>
        <dbReference type="ARBA" id="ARBA00034005"/>
    </source>
</evidence>
<dbReference type="Gene3D" id="1.10.150.20">
    <property type="entry name" value="5' to 3' exonuclease, C-terminal subdomain"/>
    <property type="match status" value="2"/>
</dbReference>
<dbReference type="InterPro" id="IPR010994">
    <property type="entry name" value="RuvA_2-like"/>
</dbReference>
<keyword evidence="5 11" id="KW-0227">DNA damage</keyword>
<evidence type="ECO:0000256" key="7">
    <source>
        <dbReference type="ARBA" id="ARBA00022842"/>
    </source>
</evidence>
<dbReference type="AlphaFoldDB" id="S3KJR4"/>
<keyword evidence="9 11" id="KW-0234">DNA repair</keyword>
<keyword evidence="4 11" id="KW-0479">Metal-binding</keyword>
<dbReference type="Gene3D" id="3.30.470.30">
    <property type="entry name" value="DNA ligase/mRNA capping enzyme"/>
    <property type="match status" value="1"/>
</dbReference>
<evidence type="ECO:0000256" key="5">
    <source>
        <dbReference type="ARBA" id="ARBA00022763"/>
    </source>
</evidence>
<dbReference type="GO" id="GO:0006281">
    <property type="term" value="P:DNA repair"/>
    <property type="evidence" value="ECO:0007669"/>
    <property type="project" value="UniProtKB-KW"/>
</dbReference>
<comment type="similarity">
    <text evidence="11">Belongs to the NAD-dependent DNA ligase family. LigA subfamily.</text>
</comment>
<feature type="binding site" evidence="11">
    <location>
        <position position="435"/>
    </location>
    <ligand>
        <name>Zn(2+)</name>
        <dbReference type="ChEBI" id="CHEBI:29105"/>
    </ligand>
</feature>
<dbReference type="SMART" id="SM00278">
    <property type="entry name" value="HhH1"/>
    <property type="match status" value="4"/>
</dbReference>
<dbReference type="EC" id="6.5.1.2" evidence="11"/>
<evidence type="ECO:0000256" key="11">
    <source>
        <dbReference type="HAMAP-Rule" id="MF_01588"/>
    </source>
</evidence>
<evidence type="ECO:0000313" key="15">
    <source>
        <dbReference type="Proteomes" id="UP000014541"/>
    </source>
</evidence>
<evidence type="ECO:0000256" key="3">
    <source>
        <dbReference type="ARBA" id="ARBA00022705"/>
    </source>
</evidence>
<dbReference type="InterPro" id="IPR036420">
    <property type="entry name" value="BRCT_dom_sf"/>
</dbReference>
<dbReference type="HAMAP" id="MF_01588">
    <property type="entry name" value="DNA_ligase_A"/>
    <property type="match status" value="1"/>
</dbReference>
<protein>
    <recommendedName>
        <fullName evidence="11">DNA ligase</fullName>
        <ecNumber evidence="11">6.5.1.2</ecNumber>
    </recommendedName>
    <alternativeName>
        <fullName evidence="11">Polydeoxyribonucleotide synthase [NAD(+)]</fullName>
    </alternativeName>
</protein>
<dbReference type="InterPro" id="IPR018239">
    <property type="entry name" value="DNA_ligase_AS"/>
</dbReference>
<dbReference type="GO" id="GO:0006260">
    <property type="term" value="P:DNA replication"/>
    <property type="evidence" value="ECO:0007669"/>
    <property type="project" value="UniProtKB-KW"/>
</dbReference>
<dbReference type="PROSITE" id="PS50172">
    <property type="entry name" value="BRCT"/>
    <property type="match status" value="1"/>
</dbReference>
<proteinExistence type="inferred from homology"/>
<dbReference type="Pfam" id="PF01653">
    <property type="entry name" value="DNA_ligase_aden"/>
    <property type="match status" value="1"/>
</dbReference>
<evidence type="ECO:0000256" key="12">
    <source>
        <dbReference type="SAM" id="MobiDB-lite"/>
    </source>
</evidence>
<feature type="binding site" evidence="11">
    <location>
        <position position="440"/>
    </location>
    <ligand>
        <name>Zn(2+)</name>
        <dbReference type="ChEBI" id="CHEBI:29105"/>
    </ligand>
</feature>
<keyword evidence="6 11" id="KW-0862">Zinc</keyword>
<feature type="binding site" evidence="11">
    <location>
        <position position="279"/>
    </location>
    <ligand>
        <name>NAD(+)</name>
        <dbReference type="ChEBI" id="CHEBI:57540"/>
    </ligand>
</feature>
<evidence type="ECO:0000256" key="2">
    <source>
        <dbReference type="ARBA" id="ARBA00022598"/>
    </source>
</evidence>
<feature type="binding site" evidence="11">
    <location>
        <position position="131"/>
    </location>
    <ligand>
        <name>NAD(+)</name>
        <dbReference type="ChEBI" id="CHEBI:57540"/>
    </ligand>
</feature>
<dbReference type="GO" id="GO:0003911">
    <property type="term" value="F:DNA ligase (NAD+) activity"/>
    <property type="evidence" value="ECO:0007669"/>
    <property type="project" value="UniProtKB-UniRule"/>
</dbReference>
<dbReference type="STRING" id="1125699.HMPREF9194_00461"/>
<feature type="binding site" evidence="11">
    <location>
        <position position="422"/>
    </location>
    <ligand>
        <name>Zn(2+)</name>
        <dbReference type="ChEBI" id="CHEBI:29105"/>
    </ligand>
</feature>
<evidence type="ECO:0000313" key="14">
    <source>
        <dbReference type="EMBL" id="EPF32462.1"/>
    </source>
</evidence>
<feature type="binding site" evidence="11">
    <location>
        <position position="165"/>
    </location>
    <ligand>
        <name>NAD(+)</name>
        <dbReference type="ChEBI" id="CHEBI:57540"/>
    </ligand>
</feature>
<dbReference type="InterPro" id="IPR003583">
    <property type="entry name" value="Hlx-hairpin-Hlx_DNA-bd_motif"/>
</dbReference>
<dbReference type="InterPro" id="IPR001679">
    <property type="entry name" value="DNA_ligase"/>
</dbReference>
<gene>
    <name evidence="11" type="primary">ligA</name>
    <name evidence="14" type="ORF">HMPREF9194_00461</name>
</gene>
<feature type="compositionally biased region" description="Polar residues" evidence="12">
    <location>
        <begin position="392"/>
        <end position="404"/>
    </location>
</feature>
<dbReference type="InterPro" id="IPR013840">
    <property type="entry name" value="DNAligase_N"/>
</dbReference>
<dbReference type="CDD" id="cd17748">
    <property type="entry name" value="BRCT_DNA_ligase_like"/>
    <property type="match status" value="1"/>
</dbReference>
<accession>S3KJR4</accession>
<feature type="region of interest" description="Disordered" evidence="12">
    <location>
        <begin position="380"/>
        <end position="408"/>
    </location>
</feature>
<dbReference type="PATRIC" id="fig|1125699.3.peg.469"/>
<comment type="catalytic activity">
    <reaction evidence="10 11">
        <text>NAD(+) + (deoxyribonucleotide)n-3'-hydroxyl + 5'-phospho-(deoxyribonucleotide)m = (deoxyribonucleotide)n+m + AMP + beta-nicotinamide D-nucleotide.</text>
        <dbReference type="EC" id="6.5.1.2"/>
    </reaction>
</comment>
<dbReference type="GO" id="GO:0003677">
    <property type="term" value="F:DNA binding"/>
    <property type="evidence" value="ECO:0007669"/>
    <property type="project" value="InterPro"/>
</dbReference>
<evidence type="ECO:0000259" key="13">
    <source>
        <dbReference type="PROSITE" id="PS50172"/>
    </source>
</evidence>
<dbReference type="Pfam" id="PF03120">
    <property type="entry name" value="OB_DNA_ligase"/>
    <property type="match status" value="1"/>
</dbReference>
<evidence type="ECO:0000256" key="4">
    <source>
        <dbReference type="ARBA" id="ARBA00022723"/>
    </source>
</evidence>
<comment type="caution">
    <text evidence="14">The sequence shown here is derived from an EMBL/GenBank/DDBJ whole genome shotgun (WGS) entry which is preliminary data.</text>
</comment>
<feature type="binding site" evidence="11">
    <location>
        <position position="419"/>
    </location>
    <ligand>
        <name>Zn(2+)</name>
        <dbReference type="ChEBI" id="CHEBI:29105"/>
    </ligand>
</feature>
<dbReference type="PROSITE" id="PS01055">
    <property type="entry name" value="DNA_LIGASE_N1"/>
    <property type="match status" value="1"/>
</dbReference>
<dbReference type="Pfam" id="PF00533">
    <property type="entry name" value="BRCT"/>
    <property type="match status" value="1"/>
</dbReference>
<dbReference type="Gene3D" id="3.40.50.10190">
    <property type="entry name" value="BRCT domain"/>
    <property type="match status" value="1"/>
</dbReference>
<dbReference type="Proteomes" id="UP000014541">
    <property type="component" value="Unassembled WGS sequence"/>
</dbReference>
<evidence type="ECO:0000256" key="1">
    <source>
        <dbReference type="ARBA" id="ARBA00004067"/>
    </source>
</evidence>
<dbReference type="SUPFAM" id="SSF56091">
    <property type="entry name" value="DNA ligase/mRNA capping enzyme, catalytic domain"/>
    <property type="match status" value="1"/>
</dbReference>
<keyword evidence="8 11" id="KW-0520">NAD</keyword>
<dbReference type="SMART" id="SM00532">
    <property type="entry name" value="LIGANc"/>
    <property type="match status" value="1"/>
</dbReference>
<dbReference type="SUPFAM" id="SSF47781">
    <property type="entry name" value="RuvA domain 2-like"/>
    <property type="match status" value="1"/>
</dbReference>
<comment type="function">
    <text evidence="1 11">DNA ligase that catalyzes the formation of phosphodiester linkages between 5'-phosphoryl and 3'-hydroxyl groups in double-stranded DNA using NAD as a coenzyme and as the energy source for the reaction. It is essential for DNA replication and repair of damaged DNA.</text>
</comment>
<dbReference type="InterPro" id="IPR004150">
    <property type="entry name" value="NAD_DNA_ligase_OB"/>
</dbReference>
<keyword evidence="7 11" id="KW-0460">Magnesium</keyword>
<dbReference type="InterPro" id="IPR012340">
    <property type="entry name" value="NA-bd_OB-fold"/>
</dbReference>
<comment type="cofactor">
    <cofactor evidence="11">
        <name>Mg(2+)</name>
        <dbReference type="ChEBI" id="CHEBI:18420"/>
    </cofactor>
    <cofactor evidence="11">
        <name>Mn(2+)</name>
        <dbReference type="ChEBI" id="CHEBI:29035"/>
    </cofactor>
</comment>
<dbReference type="PIRSF" id="PIRSF001604">
    <property type="entry name" value="LigA"/>
    <property type="match status" value="1"/>
</dbReference>